<protein>
    <submittedName>
        <fullName evidence="3">Variant surface glycoprotein 1125.2607</fullName>
    </submittedName>
</protein>
<dbReference type="VEuPathDB" id="TriTrypDB:Tb11.v5.0128"/>
<feature type="region of interest" description="Disordered" evidence="2">
    <location>
        <begin position="340"/>
        <end position="365"/>
    </location>
</feature>
<feature type="coiled-coil region" evidence="1">
    <location>
        <begin position="11"/>
        <end position="45"/>
    </location>
</feature>
<proteinExistence type="predicted"/>
<dbReference type="EMBL" id="KX700124">
    <property type="protein sequence ID" value="APD74080.1"/>
    <property type="molecule type" value="Genomic_DNA"/>
</dbReference>
<sequence length="415" mass="44899">MKFHALSAVAKKRALDARHELYDKRKQLQESAHILRRRAAQLKASEAMWPGKATYGGATFESATYSSATANSAHKGCSINVATEQTTENTCGTKLGASPKSAAAALVVDSLTYMHAVADNKFRPPKIKVGIAAEGNVGSSLGGKKTDNQAFGQTSDDTASTLKAASTGLRLAAYAAGDKKQEPDKQFLKKVVGSNNACEEEENPENKLLVTTKPFANAICKAQNTKINRPGLLSTAQVSDLITETDVQDIIIALLSDTGTADDKTKDKKEAAKSLLGDDKKAVEETFLKKLEQNKSGFKVGAAANSKNLKDLATDQDFSLALAFCQGRKAQAAIKAQAASTTIPEYQEEPGETTENNKDRDKKGERITTEKKDCVTKNCDYNQEKKSAKSRREPLFQLYLTHLLFRNFAPIIIEG</sequence>
<evidence type="ECO:0000256" key="1">
    <source>
        <dbReference type="SAM" id="Coils"/>
    </source>
</evidence>
<dbReference type="VEuPathDB" id="TriTrypDB:Tb1125.Tb11.v5.0128"/>
<dbReference type="SUPFAM" id="SSF58087">
    <property type="entry name" value="Variant surface glycoprotein (N-terminal domain)"/>
    <property type="match status" value="1"/>
</dbReference>
<name>A0A1J0R8G2_9TRYP</name>
<organism evidence="3">
    <name type="scientific">Trypanosoma brucei</name>
    <dbReference type="NCBI Taxonomy" id="5691"/>
    <lineage>
        <taxon>Eukaryota</taxon>
        <taxon>Discoba</taxon>
        <taxon>Euglenozoa</taxon>
        <taxon>Kinetoplastea</taxon>
        <taxon>Metakinetoplastina</taxon>
        <taxon>Trypanosomatida</taxon>
        <taxon>Trypanosomatidae</taxon>
        <taxon>Trypanosoma</taxon>
    </lineage>
</organism>
<evidence type="ECO:0000256" key="2">
    <source>
        <dbReference type="SAM" id="MobiDB-lite"/>
    </source>
</evidence>
<accession>A0A1J0R8G2</accession>
<reference evidence="3" key="1">
    <citation type="submission" date="2016-08" db="EMBL/GenBank/DDBJ databases">
        <title>VSG repertoire of Trypanosoma brucei EATRO 1125.</title>
        <authorList>
            <person name="Cross G.A."/>
        </authorList>
    </citation>
    <scope>NUCLEOTIDE SEQUENCE</scope>
    <source>
        <strain evidence="3">EATRO 1125</strain>
    </source>
</reference>
<evidence type="ECO:0000313" key="3">
    <source>
        <dbReference type="EMBL" id="APD74080.1"/>
    </source>
</evidence>
<feature type="compositionally biased region" description="Basic and acidic residues" evidence="2">
    <location>
        <begin position="355"/>
        <end position="365"/>
    </location>
</feature>
<keyword evidence="1" id="KW-0175">Coiled coil</keyword>
<dbReference type="AlphaFoldDB" id="A0A1J0R8G2"/>